<dbReference type="Ensembl" id="ENSSRHT00000011229.1">
    <property type="protein sequence ID" value="ENSSRHP00000010823.1"/>
    <property type="gene ID" value="ENSSRHG00000006260.1"/>
</dbReference>
<evidence type="ECO:0000313" key="3">
    <source>
        <dbReference type="Proteomes" id="UP000472270"/>
    </source>
</evidence>
<sequence>MDKKESFNRICQNKVFLLETLSVEAEIILQHVQQAEIITSRDYMNLSDVPQREKRVINLLDKLMGKGEETCRRFIELLRQDSILEIFPELKDHAVISSPAVTSPVQEVKFIFERFSQLYCKCGSQICSVPLMCICAFISGLSIQHSTNSTWYLCNHQ</sequence>
<dbReference type="Proteomes" id="UP000472270">
    <property type="component" value="Unassembled WGS sequence"/>
</dbReference>
<dbReference type="Pfam" id="PF00619">
    <property type="entry name" value="CARD"/>
    <property type="match status" value="1"/>
</dbReference>
<dbReference type="InterPro" id="IPR001315">
    <property type="entry name" value="CARD"/>
</dbReference>
<dbReference type="PROSITE" id="PS50209">
    <property type="entry name" value="CARD"/>
    <property type="match status" value="1"/>
</dbReference>
<reference evidence="2" key="2">
    <citation type="submission" date="2025-09" db="UniProtKB">
        <authorList>
            <consortium name="Ensembl"/>
        </authorList>
    </citation>
    <scope>IDENTIFICATION</scope>
</reference>
<organism evidence="2 3">
    <name type="scientific">Sinocyclocheilus rhinocerous</name>
    <dbReference type="NCBI Taxonomy" id="307959"/>
    <lineage>
        <taxon>Eukaryota</taxon>
        <taxon>Metazoa</taxon>
        <taxon>Chordata</taxon>
        <taxon>Craniata</taxon>
        <taxon>Vertebrata</taxon>
        <taxon>Euteleostomi</taxon>
        <taxon>Actinopterygii</taxon>
        <taxon>Neopterygii</taxon>
        <taxon>Teleostei</taxon>
        <taxon>Ostariophysi</taxon>
        <taxon>Cypriniformes</taxon>
        <taxon>Cyprinidae</taxon>
        <taxon>Cyprininae</taxon>
        <taxon>Sinocyclocheilus</taxon>
    </lineage>
</organism>
<dbReference type="CDD" id="cd01671">
    <property type="entry name" value="CARD"/>
    <property type="match status" value="1"/>
</dbReference>
<proteinExistence type="predicted"/>
<dbReference type="AlphaFoldDB" id="A0A673GEX5"/>
<feature type="domain" description="CARD" evidence="1">
    <location>
        <begin position="2"/>
        <end position="80"/>
    </location>
</feature>
<evidence type="ECO:0000259" key="1">
    <source>
        <dbReference type="PROSITE" id="PS50209"/>
    </source>
</evidence>
<evidence type="ECO:0000313" key="2">
    <source>
        <dbReference type="Ensembl" id="ENSSRHP00000010823.1"/>
    </source>
</evidence>
<accession>A0A673GEX5</accession>
<dbReference type="GO" id="GO:0042981">
    <property type="term" value="P:regulation of apoptotic process"/>
    <property type="evidence" value="ECO:0007669"/>
    <property type="project" value="InterPro"/>
</dbReference>
<name>A0A673GEX5_9TELE</name>
<reference evidence="2" key="1">
    <citation type="submission" date="2025-08" db="UniProtKB">
        <authorList>
            <consortium name="Ensembl"/>
        </authorList>
    </citation>
    <scope>IDENTIFICATION</scope>
</reference>
<dbReference type="InterPro" id="IPR011029">
    <property type="entry name" value="DEATH-like_dom_sf"/>
</dbReference>
<keyword evidence="3" id="KW-1185">Reference proteome</keyword>
<dbReference type="SUPFAM" id="SSF47986">
    <property type="entry name" value="DEATH domain"/>
    <property type="match status" value="1"/>
</dbReference>
<protein>
    <recommendedName>
        <fullName evidence="1">CARD domain-containing protein</fullName>
    </recommendedName>
</protein>
<dbReference type="Gene3D" id="1.10.533.10">
    <property type="entry name" value="Death Domain, Fas"/>
    <property type="match status" value="1"/>
</dbReference>